<dbReference type="Proteomes" id="UP000593567">
    <property type="component" value="Unassembled WGS sequence"/>
</dbReference>
<feature type="chain" id="PRO_5029543324" evidence="1">
    <location>
        <begin position="20"/>
        <end position="70"/>
    </location>
</feature>
<dbReference type="EMBL" id="VXIV02000777">
    <property type="protein sequence ID" value="KAF6036113.1"/>
    <property type="molecule type" value="Genomic_DNA"/>
</dbReference>
<protein>
    <submittedName>
        <fullName evidence="2">Uncharacterized protein</fullName>
    </submittedName>
</protein>
<dbReference type="AlphaFoldDB" id="A0A7J7KD61"/>
<evidence type="ECO:0000313" key="2">
    <source>
        <dbReference type="EMBL" id="KAF6036113.1"/>
    </source>
</evidence>
<keyword evidence="1" id="KW-0732">Signal</keyword>
<proteinExistence type="predicted"/>
<keyword evidence="3" id="KW-1185">Reference proteome</keyword>
<name>A0A7J7KD61_BUGNE</name>
<evidence type="ECO:0000313" key="3">
    <source>
        <dbReference type="Proteomes" id="UP000593567"/>
    </source>
</evidence>
<accession>A0A7J7KD61</accession>
<feature type="signal peptide" evidence="1">
    <location>
        <begin position="1"/>
        <end position="19"/>
    </location>
</feature>
<gene>
    <name evidence="2" type="ORF">EB796_005577</name>
</gene>
<organism evidence="2 3">
    <name type="scientific">Bugula neritina</name>
    <name type="common">Brown bryozoan</name>
    <name type="synonym">Sertularia neritina</name>
    <dbReference type="NCBI Taxonomy" id="10212"/>
    <lineage>
        <taxon>Eukaryota</taxon>
        <taxon>Metazoa</taxon>
        <taxon>Spiralia</taxon>
        <taxon>Lophotrochozoa</taxon>
        <taxon>Bryozoa</taxon>
        <taxon>Gymnolaemata</taxon>
        <taxon>Cheilostomatida</taxon>
        <taxon>Flustrina</taxon>
        <taxon>Buguloidea</taxon>
        <taxon>Bugulidae</taxon>
        <taxon>Bugula</taxon>
    </lineage>
</organism>
<evidence type="ECO:0000256" key="1">
    <source>
        <dbReference type="SAM" id="SignalP"/>
    </source>
</evidence>
<sequence length="70" mass="7919">MLPVTALAIICVAFLQTGSFPEIDYQTLVLIENGGILGNPDEPYCDRKSCDDFVDEALIYQEKERLEKEH</sequence>
<comment type="caution">
    <text evidence="2">The sequence shown here is derived from an EMBL/GenBank/DDBJ whole genome shotgun (WGS) entry which is preliminary data.</text>
</comment>
<reference evidence="2" key="1">
    <citation type="submission" date="2020-06" db="EMBL/GenBank/DDBJ databases">
        <title>Draft genome of Bugula neritina, a colonial animal packing powerful symbionts and potential medicines.</title>
        <authorList>
            <person name="Rayko M."/>
        </authorList>
    </citation>
    <scope>NUCLEOTIDE SEQUENCE [LARGE SCALE GENOMIC DNA]</scope>
    <source>
        <strain evidence="2">Kwan_BN1</strain>
    </source>
</reference>